<dbReference type="AlphaFoldDB" id="A0A6I2KT22"/>
<keyword evidence="2" id="KW-1185">Reference proteome</keyword>
<dbReference type="EMBL" id="WKJK01000001">
    <property type="protein sequence ID" value="MRW88893.1"/>
    <property type="molecule type" value="Genomic_DNA"/>
</dbReference>
<accession>A0A6I2KT22</accession>
<evidence type="ECO:0000313" key="2">
    <source>
        <dbReference type="Proteomes" id="UP000433309"/>
    </source>
</evidence>
<comment type="caution">
    <text evidence="1">The sequence shown here is derived from an EMBL/GenBank/DDBJ whole genome shotgun (WGS) entry which is preliminary data.</text>
</comment>
<evidence type="ECO:0000313" key="1">
    <source>
        <dbReference type="EMBL" id="MRW88893.1"/>
    </source>
</evidence>
<proteinExistence type="predicted"/>
<organism evidence="1 2">
    <name type="scientific">Duganella guangzhouensis</name>
    <dbReference type="NCBI Taxonomy" id="2666084"/>
    <lineage>
        <taxon>Bacteria</taxon>
        <taxon>Pseudomonadati</taxon>
        <taxon>Pseudomonadota</taxon>
        <taxon>Betaproteobacteria</taxon>
        <taxon>Burkholderiales</taxon>
        <taxon>Oxalobacteraceae</taxon>
        <taxon>Telluria group</taxon>
        <taxon>Duganella</taxon>
    </lineage>
</organism>
<dbReference type="Proteomes" id="UP000433309">
    <property type="component" value="Unassembled WGS sequence"/>
</dbReference>
<dbReference type="RefSeq" id="WP_154372844.1">
    <property type="nucleotide sequence ID" value="NZ_WKJK01000001.1"/>
</dbReference>
<protein>
    <submittedName>
        <fullName evidence="1">Uncharacterized protein</fullName>
    </submittedName>
</protein>
<reference evidence="1 2" key="1">
    <citation type="submission" date="2019-11" db="EMBL/GenBank/DDBJ databases">
        <title>Novel species isolated from a subtropical stream in China.</title>
        <authorList>
            <person name="Lu H."/>
        </authorList>
    </citation>
    <scope>NUCLEOTIDE SEQUENCE [LARGE SCALE GENOMIC DNA]</scope>
    <source>
        <strain evidence="1 2">FT80W</strain>
    </source>
</reference>
<gene>
    <name evidence="1" type="ORF">GJ699_02735</name>
</gene>
<sequence length="114" mass="13144">MRFTTKGVHWVAGEFAKHQLAEQMWRDTMQTGDAAIAMGIKPVLLTSPPVDGYSAADKALIPGLFFRELAQIAFVVIYVENHCYYENANQHQQVESLDKNFFHFYIYPMKLCPW</sequence>
<name>A0A6I2KT22_9BURK</name>